<organism evidence="7 8">
    <name type="scientific">Mesocricetibacter intestinalis</name>
    <dbReference type="NCBI Taxonomy" id="1521930"/>
    <lineage>
        <taxon>Bacteria</taxon>
        <taxon>Pseudomonadati</taxon>
        <taxon>Pseudomonadota</taxon>
        <taxon>Gammaproteobacteria</taxon>
        <taxon>Pasteurellales</taxon>
        <taxon>Pasteurellaceae</taxon>
        <taxon>Mesocricetibacter</taxon>
    </lineage>
</organism>
<accession>A0A4R6VBZ4</accession>
<dbReference type="InterPro" id="IPR007452">
    <property type="entry name" value="TamB_C"/>
</dbReference>
<evidence type="ECO:0000256" key="4">
    <source>
        <dbReference type="ARBA" id="ARBA00023136"/>
    </source>
</evidence>
<keyword evidence="2 5" id="KW-0812">Transmembrane</keyword>
<evidence type="ECO:0000256" key="3">
    <source>
        <dbReference type="ARBA" id="ARBA00022989"/>
    </source>
</evidence>
<dbReference type="PANTHER" id="PTHR36985">
    <property type="entry name" value="TRANSLOCATION AND ASSEMBLY MODULE SUBUNIT TAMB"/>
    <property type="match status" value="1"/>
</dbReference>
<evidence type="ECO:0000256" key="1">
    <source>
        <dbReference type="ARBA" id="ARBA00004167"/>
    </source>
</evidence>
<dbReference type="RefSeq" id="WP_133544571.1">
    <property type="nucleotide sequence ID" value="NZ_SNYQ01000004.1"/>
</dbReference>
<comment type="caution">
    <text evidence="7">The sequence shown here is derived from an EMBL/GenBank/DDBJ whole genome shotgun (WGS) entry which is preliminary data.</text>
</comment>
<feature type="transmembrane region" description="Helical" evidence="5">
    <location>
        <begin position="21"/>
        <end position="44"/>
    </location>
</feature>
<gene>
    <name evidence="7" type="ORF">EDC45_1246</name>
</gene>
<name>A0A4R6VBZ4_9PAST</name>
<dbReference type="PANTHER" id="PTHR36985:SF1">
    <property type="entry name" value="TRANSLOCATION AND ASSEMBLY MODULE SUBUNIT TAMB"/>
    <property type="match status" value="1"/>
</dbReference>
<keyword evidence="3 5" id="KW-1133">Transmembrane helix</keyword>
<dbReference type="GO" id="GO:0097347">
    <property type="term" value="C:TAM protein secretion complex"/>
    <property type="evidence" value="ECO:0007669"/>
    <property type="project" value="TreeGrafter"/>
</dbReference>
<evidence type="ECO:0000313" key="7">
    <source>
        <dbReference type="EMBL" id="TDQ57599.1"/>
    </source>
</evidence>
<keyword evidence="4 5" id="KW-0472">Membrane</keyword>
<protein>
    <submittedName>
        <fullName evidence="7">Autotransporter secretion inner membrane protein TamB</fullName>
    </submittedName>
</protein>
<keyword evidence="8" id="KW-1185">Reference proteome</keyword>
<evidence type="ECO:0000256" key="2">
    <source>
        <dbReference type="ARBA" id="ARBA00022692"/>
    </source>
</evidence>
<proteinExistence type="predicted"/>
<dbReference type="GO" id="GO:0005886">
    <property type="term" value="C:plasma membrane"/>
    <property type="evidence" value="ECO:0007669"/>
    <property type="project" value="InterPro"/>
</dbReference>
<dbReference type="GO" id="GO:0009306">
    <property type="term" value="P:protein secretion"/>
    <property type="evidence" value="ECO:0007669"/>
    <property type="project" value="InterPro"/>
</dbReference>
<reference evidence="7 8" key="1">
    <citation type="submission" date="2019-03" db="EMBL/GenBank/DDBJ databases">
        <title>Genomic Encyclopedia of Type Strains, Phase IV (KMG-IV): sequencing the most valuable type-strain genomes for metagenomic binning, comparative biology and taxonomic classification.</title>
        <authorList>
            <person name="Goeker M."/>
        </authorList>
    </citation>
    <scope>NUCLEOTIDE SEQUENCE [LARGE SCALE GENOMIC DNA]</scope>
    <source>
        <strain evidence="7 8">DSM 28403</strain>
    </source>
</reference>
<comment type="subcellular location">
    <subcellularLocation>
        <location evidence="1">Membrane</location>
        <topology evidence="1">Single-pass membrane protein</topology>
    </subcellularLocation>
</comment>
<evidence type="ECO:0000256" key="5">
    <source>
        <dbReference type="SAM" id="Phobius"/>
    </source>
</evidence>
<evidence type="ECO:0000313" key="8">
    <source>
        <dbReference type="Proteomes" id="UP000295657"/>
    </source>
</evidence>
<feature type="domain" description="Translocation and assembly module TamB C-terminal" evidence="6">
    <location>
        <begin position="994"/>
        <end position="1337"/>
    </location>
</feature>
<sequence>MTEKQQSTEQTTQTRKPKKKLYGRILWGVAVLVIIPVLTLVLTLSTQSGQQGLIRLADKFSEALSIEQVSGNLGRGLQLHNLRFQSPGIDVLVENTRLQLDFSCLWRARLCIGDFSLNQPVISIDTTQIPPSDEAETQDSGPLRRISLPIAVGLDNLAVENLHLDIDNNQIALAQFKTALTLDNQKGLTLLPTTIDKLHFVRRETDEELMLEQSDAAGKNQMSAAQIEAKARQIKQEIEQLSSDSEKEAVTHNKEAESLPVQEQAAAPIDWDLLERNLTKPFLTQERELILPLDIHIRDLQAKDWLYENIVNEKTVQKIHLNKLKIQADAADNQVRLNELSLNSSAGDISAVGNWRLDSESPLAFRLDADIRELKYADELLLPATRLELDLAGQLRRQTELKLHITGALQAQLNAQVKLAEEKMPLKLELRVERASYPFDSVDPLKINDLKLDIEGDLIDYRLALQGKAQGMGISPSQLDLTATGKLYRAELEKLRLNALKGSIDLKGEVQWREGVGWQAQADLNKLNLSAYVKDFPALLSGRIISSGMQANNRWQADFPLIDIQGSVSGKPLNLKGALSSGSETLLNVPEFVLNYGNNKLSAGGVLGRASAFNLNVDAPNLQGLLPTLNASLYGKASLNGELSAPDLAVDLKGTNIRFQDLRLNAFTAKGNISSAGQIQGNLDIALEALNYGENIRLNSAKLSAKGNEGQHELHLRSEGEPVAARLDLNGSFDRASQRWKGKLSQTEIFSPAGSFKNNEVSINYDHKAINAEVSAHCWTNPDVEFCFPQSFNAGLEGSVPFEIKKADLALVNKLIEQETLKGRLQSKGKVQWFSDKPLRFDMQVQGSNLGFAQKVDYRTFRFEVAELNLNTQLADNNLGVKSDIRIRNNGNISADLKLQDLAGGRKLGGTFKIERLNLSLLNQLLRSGESVSGEIRSALTLGGDLNKPLLKGSVDIASLGASIQSMPFELKNSSLTLQFQGNSSSLRGELRNDDSRLELSGEANWKDVENWNTRVHARADQFRLDIPSIGKLKISPNVEMKASPKLLELSGLAEIPWARLEIDNLPESAVSVSSDEVILEANRGRSAVPQKLPQSSGMAIKSDLKIHIGNDVTLNAYGLNTHLQGLLSVRQDNGDLGLFGQIDLKNGRYASFGQDLIIRKGQISFSGLPSQPMLNIEAIRNPEAMEDTSVVAGVKVIGVAEAPEVTVFSEPGMPQDQALSYILTGRSLENSGEAGSGGSIGAALLGMGLAKSGKAVGGIGQAFGIQDLNLGTAGVGDSSKVVVSGNITPRLQVKYGVGLFDGLAEFTVRYKLFPQLYLQSVTGVNQAVDLLYQFEF</sequence>
<dbReference type="EMBL" id="SNYQ01000004">
    <property type="protein sequence ID" value="TDQ57599.1"/>
    <property type="molecule type" value="Genomic_DNA"/>
</dbReference>
<dbReference type="Proteomes" id="UP000295657">
    <property type="component" value="Unassembled WGS sequence"/>
</dbReference>
<dbReference type="Pfam" id="PF04357">
    <property type="entry name" value="TamB"/>
    <property type="match status" value="1"/>
</dbReference>
<dbReference type="OrthoDB" id="5555605at2"/>
<evidence type="ECO:0000259" key="6">
    <source>
        <dbReference type="Pfam" id="PF04357"/>
    </source>
</evidence>